<dbReference type="SUPFAM" id="SSF48726">
    <property type="entry name" value="Immunoglobulin"/>
    <property type="match status" value="2"/>
</dbReference>
<dbReference type="InterPro" id="IPR013783">
    <property type="entry name" value="Ig-like_fold"/>
</dbReference>
<protein>
    <recommendedName>
        <fullName evidence="4">Ig-like domain-containing protein</fullName>
    </recommendedName>
</protein>
<name>A0AAY5EQ32_ELEEL</name>
<dbReference type="AlphaFoldDB" id="A0AAY5EQ32"/>
<feature type="chain" id="PRO_5044719307" description="Ig-like domain-containing protein" evidence="3">
    <location>
        <begin position="24"/>
        <end position="269"/>
    </location>
</feature>
<evidence type="ECO:0000256" key="2">
    <source>
        <dbReference type="SAM" id="Phobius"/>
    </source>
</evidence>
<evidence type="ECO:0000259" key="4">
    <source>
        <dbReference type="PROSITE" id="PS50835"/>
    </source>
</evidence>
<sequence length="269" mass="30790">WAKRTGVSSETVALVLIFASVLSDVWKAEVVSEIEALVTSCVVIPCKFQYPGTQLPDSRVRGIWHKQKNQREIIYHEDSTNVVENFKGRTKLLGSLGQKNCTLEIDDIRNHDNGPFCFRAEIPTIDKYSFEEKCVSLSMLEPVLEQKKMYFVEGQHALFKCSVRHTCPSHPPKLTWSRSEGEVHYSHNKIHEGTWQVEALLSFTTKEQDHNTEIRCKAVFHGNKETESKFEMFVKGKARKALYLSIIIFVVLFASVRQAENRRGTNIVS</sequence>
<dbReference type="Gene3D" id="2.60.40.10">
    <property type="entry name" value="Immunoglobulins"/>
    <property type="match status" value="2"/>
</dbReference>
<keyword evidence="1" id="KW-1015">Disulfide bond</keyword>
<accession>A0AAY5EQ32</accession>
<reference evidence="5 6" key="1">
    <citation type="submission" date="2020-05" db="EMBL/GenBank/DDBJ databases">
        <title>Electrophorus electricus (electric eel) genome, fEleEle1, primary haplotype.</title>
        <authorList>
            <person name="Myers G."/>
            <person name="Meyer A."/>
            <person name="Fedrigo O."/>
            <person name="Formenti G."/>
            <person name="Rhie A."/>
            <person name="Tracey A."/>
            <person name="Sims Y."/>
            <person name="Jarvis E.D."/>
        </authorList>
    </citation>
    <scope>NUCLEOTIDE SEQUENCE [LARGE SCALE GENOMIC DNA]</scope>
</reference>
<keyword evidence="2" id="KW-0812">Transmembrane</keyword>
<dbReference type="PANTHER" id="PTHR46484">
    <property type="entry name" value="SI:CH211-171H4.5-RELATED"/>
    <property type="match status" value="1"/>
</dbReference>
<evidence type="ECO:0000313" key="5">
    <source>
        <dbReference type="Ensembl" id="ENSEEEP00000058502.1"/>
    </source>
</evidence>
<dbReference type="Ensembl" id="ENSEEET00000055036.1">
    <property type="protein sequence ID" value="ENSEEEP00000058502.1"/>
    <property type="gene ID" value="ENSEEEG00000028861.1"/>
</dbReference>
<evidence type="ECO:0000313" key="6">
    <source>
        <dbReference type="Proteomes" id="UP000314983"/>
    </source>
</evidence>
<keyword evidence="6" id="KW-1185">Reference proteome</keyword>
<dbReference type="Pfam" id="PF08205">
    <property type="entry name" value="C2-set_2"/>
    <property type="match status" value="1"/>
</dbReference>
<dbReference type="InterPro" id="IPR007110">
    <property type="entry name" value="Ig-like_dom"/>
</dbReference>
<dbReference type="PROSITE" id="PS50835">
    <property type="entry name" value="IG_LIKE"/>
    <property type="match status" value="1"/>
</dbReference>
<feature type="transmembrane region" description="Helical" evidence="2">
    <location>
        <begin position="241"/>
        <end position="259"/>
    </location>
</feature>
<feature type="signal peptide" evidence="3">
    <location>
        <begin position="1"/>
        <end position="23"/>
    </location>
</feature>
<dbReference type="InterPro" id="IPR036179">
    <property type="entry name" value="Ig-like_dom_sf"/>
</dbReference>
<keyword evidence="2" id="KW-1133">Transmembrane helix</keyword>
<keyword evidence="2" id="KW-0472">Membrane</keyword>
<evidence type="ECO:0000256" key="1">
    <source>
        <dbReference type="ARBA" id="ARBA00023157"/>
    </source>
</evidence>
<feature type="domain" description="Ig-like" evidence="4">
    <location>
        <begin position="142"/>
        <end position="231"/>
    </location>
</feature>
<proteinExistence type="predicted"/>
<dbReference type="Ensembl" id="ENSEEET00000061096.1">
    <property type="protein sequence ID" value="ENSEEEP00000057092.1"/>
    <property type="gene ID" value="ENSEEEG00000025219.1"/>
</dbReference>
<dbReference type="InterPro" id="IPR013162">
    <property type="entry name" value="CD80_C2-set"/>
</dbReference>
<evidence type="ECO:0000256" key="3">
    <source>
        <dbReference type="SAM" id="SignalP"/>
    </source>
</evidence>
<dbReference type="GeneTree" id="ENSGT01150000286924"/>
<dbReference type="Proteomes" id="UP000314983">
    <property type="component" value="Chromosome 15"/>
</dbReference>
<organism evidence="5 6">
    <name type="scientific">Electrophorus electricus</name>
    <name type="common">Electric eel</name>
    <name type="synonym">Gymnotus electricus</name>
    <dbReference type="NCBI Taxonomy" id="8005"/>
    <lineage>
        <taxon>Eukaryota</taxon>
        <taxon>Metazoa</taxon>
        <taxon>Chordata</taxon>
        <taxon>Craniata</taxon>
        <taxon>Vertebrata</taxon>
        <taxon>Euteleostomi</taxon>
        <taxon>Actinopterygii</taxon>
        <taxon>Neopterygii</taxon>
        <taxon>Teleostei</taxon>
        <taxon>Ostariophysi</taxon>
        <taxon>Gymnotiformes</taxon>
        <taxon>Gymnotoidei</taxon>
        <taxon>Gymnotidae</taxon>
        <taxon>Electrophorus</taxon>
    </lineage>
</organism>
<keyword evidence="3" id="KW-0732">Signal</keyword>
<dbReference type="PANTHER" id="PTHR46484:SF7">
    <property type="entry name" value="MYELIN-ASSOCIATED GLYCOPROTEIN-LIKE-RELATED"/>
    <property type="match status" value="1"/>
</dbReference>
<reference evidence="5" key="2">
    <citation type="submission" date="2025-05" db="UniProtKB">
        <authorList>
            <consortium name="Ensembl"/>
        </authorList>
    </citation>
    <scope>IDENTIFICATION</scope>
</reference>